<dbReference type="EMBL" id="AHPL01000004">
    <property type="protein sequence ID" value="KEC55882.1"/>
    <property type="molecule type" value="Genomic_DNA"/>
</dbReference>
<dbReference type="STRING" id="1134510.O9A_00437"/>
<dbReference type="Gene3D" id="1.10.260.40">
    <property type="entry name" value="lambda repressor-like DNA-binding domains"/>
    <property type="match status" value="1"/>
</dbReference>
<accession>A0A067WIY0</accession>
<dbReference type="InterPro" id="IPR010744">
    <property type="entry name" value="Phage_CI_N"/>
</dbReference>
<dbReference type="OrthoDB" id="528805at2"/>
<evidence type="ECO:0000259" key="1">
    <source>
        <dbReference type="PROSITE" id="PS50943"/>
    </source>
</evidence>
<dbReference type="Pfam" id="PF07022">
    <property type="entry name" value="Phage_CI_repr"/>
    <property type="match status" value="1"/>
</dbReference>
<name>A0A067WIY0_9HYPH</name>
<dbReference type="SUPFAM" id="SSF47413">
    <property type="entry name" value="lambda repressor-like DNA-binding domains"/>
    <property type="match status" value="1"/>
</dbReference>
<dbReference type="AlphaFoldDB" id="A0A067WIY0"/>
<evidence type="ECO:0000313" key="2">
    <source>
        <dbReference type="EMBL" id="KEC55882.1"/>
    </source>
</evidence>
<protein>
    <recommendedName>
        <fullName evidence="1">HTH cro/C1-type domain-containing protein</fullName>
    </recommendedName>
</protein>
<keyword evidence="3" id="KW-1185">Reference proteome</keyword>
<evidence type="ECO:0000313" key="3">
    <source>
        <dbReference type="Proteomes" id="UP000027015"/>
    </source>
</evidence>
<dbReference type="Proteomes" id="UP000027015">
    <property type="component" value="Unassembled WGS sequence"/>
</dbReference>
<dbReference type="HOGENOM" id="CLU_130821_0_0_5"/>
<dbReference type="InterPro" id="IPR001387">
    <property type="entry name" value="Cro/C1-type_HTH"/>
</dbReference>
<dbReference type="InterPro" id="IPR010982">
    <property type="entry name" value="Lambda_DNA-bd_dom_sf"/>
</dbReference>
<feature type="domain" description="HTH cro/C1-type" evidence="1">
    <location>
        <begin position="29"/>
        <end position="71"/>
    </location>
</feature>
<comment type="caution">
    <text evidence="2">The sequence shown here is derived from an EMBL/GenBank/DDBJ whole genome shotgun (WGS) entry which is preliminary data.</text>
</comment>
<dbReference type="RefSeq" id="WP_034460164.1">
    <property type="nucleotide sequence ID" value="NZ_CADEAH010000005.1"/>
</dbReference>
<dbReference type="PATRIC" id="fig|1134510.3.peg.517"/>
<dbReference type="CDD" id="cd00093">
    <property type="entry name" value="HTH_XRE"/>
    <property type="match status" value="1"/>
</dbReference>
<reference evidence="2 3" key="1">
    <citation type="submission" date="2012-04" db="EMBL/GenBank/DDBJ databases">
        <title>The Genome Sequence of Bartonella koehlerae C-29.</title>
        <authorList>
            <consortium name="The Broad Institute Genome Sequencing Platform"/>
            <consortium name="The Broad Institute Genome Sequencing Center for Infectious Disease"/>
            <person name="Feldgarden M."/>
            <person name="Kirby J."/>
            <person name="Kosoy M."/>
            <person name="Birtles R."/>
            <person name="Probert W.S."/>
            <person name="Chiaraviglio L."/>
            <person name="Walker B."/>
            <person name="Young S.K."/>
            <person name="Zeng Q."/>
            <person name="Gargeya S."/>
            <person name="Fitzgerald M."/>
            <person name="Haas B."/>
            <person name="Abouelleil A."/>
            <person name="Alvarado L."/>
            <person name="Arachchi H.M."/>
            <person name="Berlin A.M."/>
            <person name="Chapman S.B."/>
            <person name="Goldberg J."/>
            <person name="Griggs A."/>
            <person name="Gujja S."/>
            <person name="Hansen M."/>
            <person name="Howarth C."/>
            <person name="Imamovic A."/>
            <person name="Larimer J."/>
            <person name="McCowen C."/>
            <person name="Montmayeur A."/>
            <person name="Murphy C."/>
            <person name="Neiman D."/>
            <person name="Pearson M."/>
            <person name="Priest M."/>
            <person name="Roberts A."/>
            <person name="Saif S."/>
            <person name="Shea T."/>
            <person name="Sisk P."/>
            <person name="Sykes S."/>
            <person name="Wortman J."/>
            <person name="Nusbaum C."/>
            <person name="Birren B."/>
        </authorList>
    </citation>
    <scope>NUCLEOTIDE SEQUENCE [LARGE SCALE GENOMIC DNA]</scope>
    <source>
        <strain evidence="2 3">C-29</strain>
    </source>
</reference>
<proteinExistence type="predicted"/>
<dbReference type="eggNOG" id="COG1396">
    <property type="taxonomic scope" value="Bacteria"/>
</dbReference>
<sequence length="176" mass="19811">MARPETEPKTELAKCFREVWRVLGFTERKQFAEYLGVAVGSIGTYETSISEPIASALFKYQEICGVSLDWLVTGNGEMFTDMVMTKAAGFKPQEVSTGVMKKLGHLAYTTYRDAQITLSSEDIAELATELDGKLQELIQNIHDMEEVEDTLPLLKLHLKHQIEVEKAHLITKQDTD</sequence>
<dbReference type="PROSITE" id="PS50943">
    <property type="entry name" value="HTH_CROC1"/>
    <property type="match status" value="1"/>
</dbReference>
<dbReference type="GO" id="GO:0045892">
    <property type="term" value="P:negative regulation of DNA-templated transcription"/>
    <property type="evidence" value="ECO:0007669"/>
    <property type="project" value="InterPro"/>
</dbReference>
<gene>
    <name evidence="2" type="ORF">O9A_00437</name>
</gene>
<organism evidence="2 3">
    <name type="scientific">Bartonella koehlerae C-29</name>
    <dbReference type="NCBI Taxonomy" id="1134510"/>
    <lineage>
        <taxon>Bacteria</taxon>
        <taxon>Pseudomonadati</taxon>
        <taxon>Pseudomonadota</taxon>
        <taxon>Alphaproteobacteria</taxon>
        <taxon>Hyphomicrobiales</taxon>
        <taxon>Bartonellaceae</taxon>
        <taxon>Bartonella</taxon>
    </lineage>
</organism>
<dbReference type="GO" id="GO:0003677">
    <property type="term" value="F:DNA binding"/>
    <property type="evidence" value="ECO:0007669"/>
    <property type="project" value="InterPro"/>
</dbReference>